<gene>
    <name evidence="2" type="ORF">D5F11_007135</name>
</gene>
<accession>A0A429X9X7</accession>
<feature type="region of interest" description="Disordered" evidence="1">
    <location>
        <begin position="20"/>
        <end position="72"/>
    </location>
</feature>
<name>A0A429X9X7_SIMTE</name>
<evidence type="ECO:0000256" key="1">
    <source>
        <dbReference type="SAM" id="MobiDB-lite"/>
    </source>
</evidence>
<feature type="compositionally biased region" description="Acidic residues" evidence="1">
    <location>
        <begin position="45"/>
        <end position="61"/>
    </location>
</feature>
<comment type="caution">
    <text evidence="2">The sequence shown here is derived from an EMBL/GenBank/DDBJ whole genome shotgun (WGS) entry which is preliminary data.</text>
</comment>
<proteinExistence type="predicted"/>
<dbReference type="Proteomes" id="UP000287296">
    <property type="component" value="Unassembled WGS sequence"/>
</dbReference>
<feature type="compositionally biased region" description="Basic and acidic residues" evidence="1">
    <location>
        <begin position="25"/>
        <end position="44"/>
    </location>
</feature>
<dbReference type="EMBL" id="QYTW02000005">
    <property type="protein sequence ID" value="RST60224.1"/>
    <property type="molecule type" value="Genomic_DNA"/>
</dbReference>
<evidence type="ECO:0000313" key="3">
    <source>
        <dbReference type="Proteomes" id="UP000287296"/>
    </source>
</evidence>
<organism evidence="2 3">
    <name type="scientific">Siminovitchia terrae</name>
    <name type="common">Bacillus terrae</name>
    <dbReference type="NCBI Taxonomy" id="1914933"/>
    <lineage>
        <taxon>Bacteria</taxon>
        <taxon>Bacillati</taxon>
        <taxon>Bacillota</taxon>
        <taxon>Bacilli</taxon>
        <taxon>Bacillales</taxon>
        <taxon>Bacillaceae</taxon>
        <taxon>Siminovitchia</taxon>
    </lineage>
</organism>
<sequence length="172" mass="19711">MMGSCIAILVISVIGFIATTDTDEPDKSDRAVADVKNDDDKPEKDAEEDEVSDDKEEESSEGIDPVETSAEWSIENHIEERTDKEYHKTSISKVQVFYVWDVKIGAKNTRNMTENYSEDLAASMKDFDEVKKLTIFWEVPYHVEGDNIVKYTFGRNDSGMYFDDVWYAPVIR</sequence>
<dbReference type="AlphaFoldDB" id="A0A429X9X7"/>
<evidence type="ECO:0000313" key="2">
    <source>
        <dbReference type="EMBL" id="RST60224.1"/>
    </source>
</evidence>
<protein>
    <submittedName>
        <fullName evidence="2">Uncharacterized protein</fullName>
    </submittedName>
</protein>
<reference evidence="2 3" key="1">
    <citation type="submission" date="2018-12" db="EMBL/GenBank/DDBJ databases">
        <authorList>
            <person name="Sun L."/>
            <person name="Chen Z."/>
        </authorList>
    </citation>
    <scope>NUCLEOTIDE SEQUENCE [LARGE SCALE GENOMIC DNA]</scope>
    <source>
        <strain evidence="2 3">LMG 29736</strain>
    </source>
</reference>